<evidence type="ECO:0000256" key="1">
    <source>
        <dbReference type="SAM" id="SignalP"/>
    </source>
</evidence>
<accession>A0A2K6CPX7</accession>
<evidence type="ECO:0000313" key="3">
    <source>
        <dbReference type="Proteomes" id="UP000233120"/>
    </source>
</evidence>
<gene>
    <name evidence="2" type="primary">GALNS</name>
</gene>
<sequence>MAAVVAATRWWRLLLVLSAAGMGASGAPQPPNILLLAASPWESLPPSRGCLCPLENAEQRSGCFPEPALQPPGVPVLTAVARSFSVLSGICVLKILCFRISSFHF</sequence>
<proteinExistence type="predicted"/>
<reference evidence="2" key="1">
    <citation type="submission" date="2025-08" db="UniProtKB">
        <authorList>
            <consortium name="Ensembl"/>
        </authorList>
    </citation>
    <scope>IDENTIFICATION</scope>
</reference>
<evidence type="ECO:0000313" key="2">
    <source>
        <dbReference type="Ensembl" id="ENSMNEP00000025667.1"/>
    </source>
</evidence>
<dbReference type="Bgee" id="ENSMNEG00000036303">
    <property type="expression patterns" value="Expressed in bone marrow and 12 other cell types or tissues"/>
</dbReference>
<dbReference type="AlphaFoldDB" id="A0A2K6CPX7"/>
<keyword evidence="1" id="KW-0732">Signal</keyword>
<dbReference type="Proteomes" id="UP000233120">
    <property type="component" value="Unassembled WGS sequence"/>
</dbReference>
<organism evidence="2 3">
    <name type="scientific">Macaca nemestrina</name>
    <name type="common">Pig-tailed macaque</name>
    <dbReference type="NCBI Taxonomy" id="9545"/>
    <lineage>
        <taxon>Eukaryota</taxon>
        <taxon>Metazoa</taxon>
        <taxon>Chordata</taxon>
        <taxon>Craniata</taxon>
        <taxon>Vertebrata</taxon>
        <taxon>Euteleostomi</taxon>
        <taxon>Mammalia</taxon>
        <taxon>Eutheria</taxon>
        <taxon>Euarchontoglires</taxon>
        <taxon>Primates</taxon>
        <taxon>Haplorrhini</taxon>
        <taxon>Catarrhini</taxon>
        <taxon>Cercopithecidae</taxon>
        <taxon>Cercopithecinae</taxon>
        <taxon>Macaca</taxon>
    </lineage>
</organism>
<feature type="signal peptide" evidence="1">
    <location>
        <begin position="1"/>
        <end position="26"/>
    </location>
</feature>
<protein>
    <submittedName>
        <fullName evidence="2">Galactosamine (N-acetyl)-6-sulfatase</fullName>
    </submittedName>
</protein>
<name>A0A2K6CPX7_MACNE</name>
<dbReference type="GeneTree" id="ENSGT00940000157787"/>
<dbReference type="Ensembl" id="ENSMNET00000049943.1">
    <property type="protein sequence ID" value="ENSMNEP00000025667.1"/>
    <property type="gene ID" value="ENSMNEG00000036303.1"/>
</dbReference>
<feature type="chain" id="PRO_5014379193" evidence="1">
    <location>
        <begin position="27"/>
        <end position="105"/>
    </location>
</feature>
<reference evidence="2" key="2">
    <citation type="submission" date="2025-09" db="UniProtKB">
        <authorList>
            <consortium name="Ensembl"/>
        </authorList>
    </citation>
    <scope>IDENTIFICATION</scope>
</reference>
<keyword evidence="3" id="KW-1185">Reference proteome</keyword>